<comment type="caution">
    <text evidence="2">The sequence shown here is derived from an EMBL/GenBank/DDBJ whole genome shotgun (WGS) entry which is preliminary data.</text>
</comment>
<organism evidence="2 3">
    <name type="scientific">Anabaena sphaerica FACHB-251</name>
    <dbReference type="NCBI Taxonomy" id="2692883"/>
    <lineage>
        <taxon>Bacteria</taxon>
        <taxon>Bacillati</taxon>
        <taxon>Cyanobacteriota</taxon>
        <taxon>Cyanophyceae</taxon>
        <taxon>Nostocales</taxon>
        <taxon>Nostocaceae</taxon>
        <taxon>Anabaena</taxon>
    </lineage>
</organism>
<feature type="chain" id="PRO_5036772187" evidence="1">
    <location>
        <begin position="27"/>
        <end position="180"/>
    </location>
</feature>
<dbReference type="RefSeq" id="WP_190560771.1">
    <property type="nucleotide sequence ID" value="NZ_JACJQU010000006.1"/>
</dbReference>
<name>A0A926WJR5_9NOST</name>
<dbReference type="Proteomes" id="UP000662185">
    <property type="component" value="Unassembled WGS sequence"/>
</dbReference>
<evidence type="ECO:0000313" key="3">
    <source>
        <dbReference type="Proteomes" id="UP000662185"/>
    </source>
</evidence>
<accession>A0A926WJR5</accession>
<dbReference type="EMBL" id="JACJQU010000006">
    <property type="protein sequence ID" value="MBD2294418.1"/>
    <property type="molecule type" value="Genomic_DNA"/>
</dbReference>
<dbReference type="InterPro" id="IPR021256">
    <property type="entry name" value="DUF2808"/>
</dbReference>
<reference evidence="3" key="1">
    <citation type="journal article" date="2020" name="ISME J.">
        <title>Comparative genomics reveals insights into cyanobacterial evolution and habitat adaptation.</title>
        <authorList>
            <person name="Chen M.Y."/>
            <person name="Teng W.K."/>
            <person name="Zhao L."/>
            <person name="Hu C.X."/>
            <person name="Zhou Y.K."/>
            <person name="Han B.P."/>
            <person name="Song L.R."/>
            <person name="Shu W.S."/>
        </authorList>
    </citation>
    <scope>NUCLEOTIDE SEQUENCE [LARGE SCALE GENOMIC DNA]</scope>
    <source>
        <strain evidence="3">FACHB-251</strain>
    </source>
</reference>
<evidence type="ECO:0000313" key="2">
    <source>
        <dbReference type="EMBL" id="MBD2294418.1"/>
    </source>
</evidence>
<sequence>MNSFKTLCKTLAISTGIFLLSMPSTYGIPPKPLLTAKTTYNQTGSWDATYYFTIKLPESLANWQLQQFVLTQIEGVENIEFNQKNSFAFVETSGQKEKLGITLAKSPNQPQTVIVTFDQPVSSSKTITIGLKPFYNPTSEGIYLYRVHVISSGEKANNLVVGTARLQFYNNFDDHIFYHW</sequence>
<gene>
    <name evidence="2" type="ORF">H6G06_13235</name>
</gene>
<keyword evidence="3" id="KW-1185">Reference proteome</keyword>
<protein>
    <submittedName>
        <fullName evidence="2">DUF2808 domain-containing protein</fullName>
    </submittedName>
</protein>
<evidence type="ECO:0000256" key="1">
    <source>
        <dbReference type="SAM" id="SignalP"/>
    </source>
</evidence>
<dbReference type="Pfam" id="PF10989">
    <property type="entry name" value="DUF2808"/>
    <property type="match status" value="1"/>
</dbReference>
<proteinExistence type="predicted"/>
<dbReference type="AlphaFoldDB" id="A0A926WJR5"/>
<feature type="signal peptide" evidence="1">
    <location>
        <begin position="1"/>
        <end position="26"/>
    </location>
</feature>
<keyword evidence="1" id="KW-0732">Signal</keyword>